<keyword evidence="3" id="KW-0805">Transcription regulation</keyword>
<keyword evidence="2" id="KW-0067">ATP-binding</keyword>
<dbReference type="InterPro" id="IPR027417">
    <property type="entry name" value="P-loop_NTPase"/>
</dbReference>
<organism evidence="6 7">
    <name type="scientific">Amycolatopsis methanolica 239</name>
    <dbReference type="NCBI Taxonomy" id="1068978"/>
    <lineage>
        <taxon>Bacteria</taxon>
        <taxon>Bacillati</taxon>
        <taxon>Actinomycetota</taxon>
        <taxon>Actinomycetes</taxon>
        <taxon>Pseudonocardiales</taxon>
        <taxon>Pseudonocardiaceae</taxon>
        <taxon>Amycolatopsis</taxon>
        <taxon>Amycolatopsis methanolica group</taxon>
    </lineage>
</organism>
<dbReference type="SUPFAM" id="SSF46689">
    <property type="entry name" value="Homeodomain-like"/>
    <property type="match status" value="1"/>
</dbReference>
<dbReference type="Gene3D" id="3.40.50.300">
    <property type="entry name" value="P-loop containing nucleotide triphosphate hydrolases"/>
    <property type="match status" value="1"/>
</dbReference>
<dbReference type="KEGG" id="amq:AMETH_2424"/>
<dbReference type="InterPro" id="IPR009057">
    <property type="entry name" value="Homeodomain-like_sf"/>
</dbReference>
<name>A0A076MUE6_AMYME</name>
<dbReference type="PANTHER" id="PTHR32071">
    <property type="entry name" value="TRANSCRIPTIONAL REGULATORY PROTEIN"/>
    <property type="match status" value="1"/>
</dbReference>
<dbReference type="InterPro" id="IPR058031">
    <property type="entry name" value="AAA_lid_NorR"/>
</dbReference>
<keyword evidence="1" id="KW-0547">Nucleotide-binding</keyword>
<dbReference type="Pfam" id="PF25601">
    <property type="entry name" value="AAA_lid_14"/>
    <property type="match status" value="1"/>
</dbReference>
<keyword evidence="4" id="KW-0804">Transcription</keyword>
<reference evidence="6 7" key="1">
    <citation type="submission" date="2014-07" db="EMBL/GenBank/DDBJ databases">
        <title>Whole Genome Sequence of the Amycolatopsis methanolica 239.</title>
        <authorList>
            <person name="Tang B."/>
        </authorList>
    </citation>
    <scope>NUCLEOTIDE SEQUENCE [LARGE SCALE GENOMIC DNA]</scope>
    <source>
        <strain evidence="6 7">239</strain>
    </source>
</reference>
<dbReference type="Gene3D" id="1.10.8.60">
    <property type="match status" value="1"/>
</dbReference>
<dbReference type="PATRIC" id="fig|1068978.7.peg.2589"/>
<evidence type="ECO:0000256" key="2">
    <source>
        <dbReference type="ARBA" id="ARBA00022840"/>
    </source>
</evidence>
<gene>
    <name evidence="6" type="ORF">AMETH_2424</name>
</gene>
<dbReference type="AlphaFoldDB" id="A0A076MUE6"/>
<dbReference type="InterPro" id="IPR029016">
    <property type="entry name" value="GAF-like_dom_sf"/>
</dbReference>
<evidence type="ECO:0000259" key="5">
    <source>
        <dbReference type="PROSITE" id="PS50045"/>
    </source>
</evidence>
<dbReference type="Gene3D" id="3.30.450.40">
    <property type="match status" value="1"/>
</dbReference>
<dbReference type="InterPro" id="IPR002197">
    <property type="entry name" value="HTH_Fis"/>
</dbReference>
<dbReference type="STRING" id="1068978.AMETH_2424"/>
<dbReference type="PRINTS" id="PR01590">
    <property type="entry name" value="HTHFIS"/>
</dbReference>
<dbReference type="GO" id="GO:0043565">
    <property type="term" value="F:sequence-specific DNA binding"/>
    <property type="evidence" value="ECO:0007669"/>
    <property type="project" value="InterPro"/>
</dbReference>
<sequence>MNDWLRTAAKARDDIFSSSLDVSTHSSSVVRPTVYESWRRSRLQGLAPEAVSPVEFSEIELDNYLSRTVTSIVEKRAAALDQSACALVLTDRDGNLLRRWVRDHEMAADLDTKGVAAGFTMDESTVGTTGLVTLLTGRPELIRGPEHFSEKFKQYSCASAPVVHPVRRTLLGSVSLICRVADTTPLMLSWVTDLITAVEEALRARACQREQRLFEAYTTYNRDVRHPIVALDMTTIITNAAAARLLGGVDQTLLWEHARRSLRERRSGPTSLTLPNGEVLSVDCCPLSGQDTDAGAILFLRKGSAPRRKTEAGVLPKPSVLLPGLVGRSEKWRSLCCQAHRLRNGTSPVLVVGEPGSGRLAVAEALQDAQAIRVVDAIDAAALGDGRWVQHLHVQLEEPTCVLVIRHVDSLEPSTAVATLAALRRTPPARLLATAQRRSGEPAAHNALLDHFESVLEVPPLRERLDDFPDLLARFSEQVSGAKNSIEWTPEVVQALTRLEWPGNLNSLKTLVRRTVTGSCATKIGTDDLPPEYVARAARRQLATLEQIEAQTILQALREAGGNKHQAALALGIARSTLYRKIRALGLDLSASIY</sequence>
<dbReference type="GO" id="GO:0006355">
    <property type="term" value="P:regulation of DNA-templated transcription"/>
    <property type="evidence" value="ECO:0007669"/>
    <property type="project" value="InterPro"/>
</dbReference>
<dbReference type="RefSeq" id="WP_051079393.1">
    <property type="nucleotide sequence ID" value="NZ_AQUL01000001.1"/>
</dbReference>
<dbReference type="GO" id="GO:0005524">
    <property type="term" value="F:ATP binding"/>
    <property type="evidence" value="ECO:0007669"/>
    <property type="project" value="UniProtKB-KW"/>
</dbReference>
<dbReference type="Proteomes" id="UP000062973">
    <property type="component" value="Chromosome"/>
</dbReference>
<dbReference type="PROSITE" id="PS50045">
    <property type="entry name" value="SIGMA54_INTERACT_4"/>
    <property type="match status" value="1"/>
</dbReference>
<protein>
    <submittedName>
        <fullName evidence="6">Fis family transcriptional regulator</fullName>
    </submittedName>
</protein>
<evidence type="ECO:0000313" key="7">
    <source>
        <dbReference type="Proteomes" id="UP000062973"/>
    </source>
</evidence>
<evidence type="ECO:0000256" key="1">
    <source>
        <dbReference type="ARBA" id="ARBA00022741"/>
    </source>
</evidence>
<dbReference type="eggNOG" id="COG3284">
    <property type="taxonomic scope" value="Bacteria"/>
</dbReference>
<dbReference type="Pfam" id="PF02954">
    <property type="entry name" value="HTH_8"/>
    <property type="match status" value="1"/>
</dbReference>
<evidence type="ECO:0000256" key="3">
    <source>
        <dbReference type="ARBA" id="ARBA00023015"/>
    </source>
</evidence>
<dbReference type="EMBL" id="CP009110">
    <property type="protein sequence ID" value="AIJ22516.1"/>
    <property type="molecule type" value="Genomic_DNA"/>
</dbReference>
<dbReference type="Gene3D" id="1.10.10.60">
    <property type="entry name" value="Homeodomain-like"/>
    <property type="match status" value="1"/>
</dbReference>
<dbReference type="SUPFAM" id="SSF52540">
    <property type="entry name" value="P-loop containing nucleoside triphosphate hydrolases"/>
    <property type="match status" value="1"/>
</dbReference>
<evidence type="ECO:0000256" key="4">
    <source>
        <dbReference type="ARBA" id="ARBA00023163"/>
    </source>
</evidence>
<evidence type="ECO:0000313" key="6">
    <source>
        <dbReference type="EMBL" id="AIJ22516.1"/>
    </source>
</evidence>
<feature type="domain" description="Sigma-54 factor interaction" evidence="5">
    <location>
        <begin position="325"/>
        <end position="517"/>
    </location>
</feature>
<accession>A0A076MUE6</accession>
<dbReference type="HOGENOM" id="CLU_000445_8_12_11"/>
<dbReference type="InterPro" id="IPR002078">
    <property type="entry name" value="Sigma_54_int"/>
</dbReference>
<proteinExistence type="predicted"/>
<keyword evidence="7" id="KW-1185">Reference proteome</keyword>